<keyword evidence="3" id="KW-1185">Reference proteome</keyword>
<gene>
    <name evidence="2" type="ORF">GCM10007147_31120</name>
</gene>
<proteinExistence type="predicted"/>
<dbReference type="EMBL" id="BMXL01000017">
    <property type="protein sequence ID" value="GHD29844.1"/>
    <property type="molecule type" value="Genomic_DNA"/>
</dbReference>
<evidence type="ECO:0000256" key="1">
    <source>
        <dbReference type="SAM" id="MobiDB-lite"/>
    </source>
</evidence>
<comment type="caution">
    <text evidence="2">The sequence shown here is derived from an EMBL/GenBank/DDBJ whole genome shotgun (WGS) entry which is preliminary data.</text>
</comment>
<feature type="region of interest" description="Disordered" evidence="1">
    <location>
        <begin position="1"/>
        <end position="37"/>
    </location>
</feature>
<name>A0A919CIU0_9ACTN</name>
<evidence type="ECO:0000313" key="3">
    <source>
        <dbReference type="Proteomes" id="UP000654947"/>
    </source>
</evidence>
<reference evidence="2 3" key="1">
    <citation type="journal article" date="2014" name="Int. J. Syst. Evol. Microbiol.">
        <title>Complete genome sequence of Corynebacterium casei LMG S-19264T (=DSM 44701T), isolated from a smear-ripened cheese.</title>
        <authorList>
            <consortium name="US DOE Joint Genome Institute (JGI-PGF)"/>
            <person name="Walter F."/>
            <person name="Albersmeier A."/>
            <person name="Kalinowski J."/>
            <person name="Ruckert C."/>
        </authorList>
    </citation>
    <scope>NUCLEOTIDE SEQUENCE [LARGE SCALE GENOMIC DNA]</scope>
    <source>
        <strain evidence="2 3">KCTC 19473</strain>
    </source>
</reference>
<dbReference type="AlphaFoldDB" id="A0A919CIU0"/>
<dbReference type="Proteomes" id="UP000654947">
    <property type="component" value="Unassembled WGS sequence"/>
</dbReference>
<evidence type="ECO:0000313" key="2">
    <source>
        <dbReference type="EMBL" id="GHD29844.1"/>
    </source>
</evidence>
<protein>
    <submittedName>
        <fullName evidence="2">Uncharacterized protein</fullName>
    </submittedName>
</protein>
<feature type="compositionally biased region" description="Basic and acidic residues" evidence="1">
    <location>
        <begin position="9"/>
        <end position="23"/>
    </location>
</feature>
<organism evidence="2 3">
    <name type="scientific">Nocardiopsis kunsanensis</name>
    <dbReference type="NCBI Taxonomy" id="141693"/>
    <lineage>
        <taxon>Bacteria</taxon>
        <taxon>Bacillati</taxon>
        <taxon>Actinomycetota</taxon>
        <taxon>Actinomycetes</taxon>
        <taxon>Streptosporangiales</taxon>
        <taxon>Nocardiopsidaceae</taxon>
        <taxon>Nocardiopsis</taxon>
    </lineage>
</organism>
<sequence>MNSRAFSLEVRKGSLENQTRDPRTAPTSEQPPPVPAGVLRLLGPWSPSGAVGSRIVCALLVPCVTCGS</sequence>
<accession>A0A919CIU0</accession>